<dbReference type="OrthoDB" id="1028168at2"/>
<evidence type="ECO:0000256" key="1">
    <source>
        <dbReference type="SAM" id="Phobius"/>
    </source>
</evidence>
<feature type="transmembrane region" description="Helical" evidence="1">
    <location>
        <begin position="95"/>
        <end position="112"/>
    </location>
</feature>
<dbReference type="InterPro" id="IPR054200">
    <property type="entry name" value="DUF6905"/>
</dbReference>
<accession>A0A0E3WEI3</accession>
<organism evidence="2 3">
    <name type="scientific">Streptococcus varani</name>
    <dbReference type="NCBI Taxonomy" id="1608583"/>
    <lineage>
        <taxon>Bacteria</taxon>
        <taxon>Bacillati</taxon>
        <taxon>Bacillota</taxon>
        <taxon>Bacilli</taxon>
        <taxon>Lactobacillales</taxon>
        <taxon>Streptococcaceae</taxon>
        <taxon>Streptococcus</taxon>
    </lineage>
</organism>
<name>A0A0E3WEI3_9STRE</name>
<protein>
    <submittedName>
        <fullName evidence="2">Membrane protein</fullName>
    </submittedName>
</protein>
<keyword evidence="3" id="KW-1185">Reference proteome</keyword>
<proteinExistence type="predicted"/>
<evidence type="ECO:0000313" key="3">
    <source>
        <dbReference type="Proteomes" id="UP000198604"/>
    </source>
</evidence>
<feature type="transmembrane region" description="Helical" evidence="1">
    <location>
        <begin position="31"/>
        <end position="50"/>
    </location>
</feature>
<evidence type="ECO:0000313" key="2">
    <source>
        <dbReference type="EMBL" id="CQR23729.1"/>
    </source>
</evidence>
<dbReference type="Proteomes" id="UP000198604">
    <property type="component" value="Unassembled WGS sequence"/>
</dbReference>
<keyword evidence="1" id="KW-0812">Transmembrane</keyword>
<dbReference type="Pfam" id="PF21846">
    <property type="entry name" value="DUF6905"/>
    <property type="match status" value="1"/>
</dbReference>
<feature type="transmembrane region" description="Helical" evidence="1">
    <location>
        <begin position="65"/>
        <end position="83"/>
    </location>
</feature>
<feature type="transmembrane region" description="Helical" evidence="1">
    <location>
        <begin position="6"/>
        <end position="24"/>
    </location>
</feature>
<keyword evidence="1" id="KW-0472">Membrane</keyword>
<dbReference type="STRING" id="1608583.BN1356_00096"/>
<gene>
    <name evidence="2" type="ORF">BN1356_00096</name>
</gene>
<reference evidence="3" key="1">
    <citation type="submission" date="2015-03" db="EMBL/GenBank/DDBJ databases">
        <authorList>
            <person name="Urmite Genomes"/>
        </authorList>
    </citation>
    <scope>NUCLEOTIDE SEQUENCE [LARGE SCALE GENOMIC DNA]</scope>
    <source>
        <strain evidence="3">FF10</strain>
    </source>
</reference>
<dbReference type="AlphaFoldDB" id="A0A0E3WEI3"/>
<keyword evidence="1" id="KW-1133">Transmembrane helix</keyword>
<sequence length="113" mass="11716">MSTTQVIATLVGGFVFPFVIRMIWGKMVDNWGPIGGWVAAAMIVGTVWAMNHGIPKPMITQSGDVWIDMGLAAGVGVFVASAVRGGKINKAIPNIVAALVGGVLAGFVLSCFL</sequence>
<dbReference type="EMBL" id="CTEN01000001">
    <property type="protein sequence ID" value="CQR23729.1"/>
    <property type="molecule type" value="Genomic_DNA"/>
</dbReference>
<dbReference type="RefSeq" id="WP_093649481.1">
    <property type="nucleotide sequence ID" value="NZ_CTEN01000001.1"/>
</dbReference>